<dbReference type="OrthoDB" id="6161449at2759"/>
<dbReference type="EMBL" id="UYJE01005164">
    <property type="protein sequence ID" value="VDI34606.1"/>
    <property type="molecule type" value="Genomic_DNA"/>
</dbReference>
<proteinExistence type="predicted"/>
<dbReference type="SUPFAM" id="SSF54695">
    <property type="entry name" value="POZ domain"/>
    <property type="match status" value="1"/>
</dbReference>
<evidence type="ECO:0000313" key="2">
    <source>
        <dbReference type="EMBL" id="VDI34606.1"/>
    </source>
</evidence>
<dbReference type="Proteomes" id="UP000596742">
    <property type="component" value="Unassembled WGS sequence"/>
</dbReference>
<dbReference type="AlphaFoldDB" id="A0A8B6EII6"/>
<name>A0A8B6EII6_MYTGA</name>
<dbReference type="PANTHER" id="PTHR22744">
    <property type="entry name" value="HELIX LOOP HELIX PROTEIN 21-RELATED"/>
    <property type="match status" value="1"/>
</dbReference>
<feature type="region of interest" description="Disordered" evidence="1">
    <location>
        <begin position="1"/>
        <end position="28"/>
    </location>
</feature>
<dbReference type="InterPro" id="IPR011333">
    <property type="entry name" value="SKP1/BTB/POZ_sf"/>
</dbReference>
<reference evidence="2" key="1">
    <citation type="submission" date="2018-11" db="EMBL/GenBank/DDBJ databases">
        <authorList>
            <person name="Alioto T."/>
            <person name="Alioto T."/>
        </authorList>
    </citation>
    <scope>NUCLEOTIDE SEQUENCE</scope>
</reference>
<evidence type="ECO:0000313" key="3">
    <source>
        <dbReference type="Proteomes" id="UP000596742"/>
    </source>
</evidence>
<keyword evidence="3" id="KW-1185">Reference proteome</keyword>
<dbReference type="PANTHER" id="PTHR22744:SF17">
    <property type="entry name" value="BTB DOMAIN-CONTAINING PROTEIN"/>
    <property type="match status" value="1"/>
</dbReference>
<organism evidence="2 3">
    <name type="scientific">Mytilus galloprovincialis</name>
    <name type="common">Mediterranean mussel</name>
    <dbReference type="NCBI Taxonomy" id="29158"/>
    <lineage>
        <taxon>Eukaryota</taxon>
        <taxon>Metazoa</taxon>
        <taxon>Spiralia</taxon>
        <taxon>Lophotrochozoa</taxon>
        <taxon>Mollusca</taxon>
        <taxon>Bivalvia</taxon>
        <taxon>Autobranchia</taxon>
        <taxon>Pteriomorphia</taxon>
        <taxon>Mytilida</taxon>
        <taxon>Mytiloidea</taxon>
        <taxon>Mytilidae</taxon>
        <taxon>Mytilinae</taxon>
        <taxon>Mytilus</taxon>
    </lineage>
</organism>
<gene>
    <name evidence="2" type="ORF">MGAL_10B049869</name>
</gene>
<sequence>MEKVRKEDKSMVPFQERSQNEGFGSNDGWSMEAEEDLTGYEELIASLFKESNIAFVFGKRKLYLQKEHVIAVSPVFEAMFSSKFLEGSLKEIPLPEDTVHHMLPLSEEYQTDDLKKRIEEFLIKGVLFESDSITSVKIIIKILEAEKYKLNGYLNACIGVASRKQVHISTNSPKFEEISQNTQLKIGLKRMHGIDNIYNNARPNGSIFKAIHYDIKTLGTRLHAQELINVSDLIVLI</sequence>
<dbReference type="Gene3D" id="3.30.710.10">
    <property type="entry name" value="Potassium Channel Kv1.1, Chain A"/>
    <property type="match status" value="1"/>
</dbReference>
<evidence type="ECO:0000256" key="1">
    <source>
        <dbReference type="SAM" id="MobiDB-lite"/>
    </source>
</evidence>
<feature type="compositionally biased region" description="Basic and acidic residues" evidence="1">
    <location>
        <begin position="1"/>
        <end position="10"/>
    </location>
</feature>
<accession>A0A8B6EII6</accession>
<evidence type="ECO:0008006" key="4">
    <source>
        <dbReference type="Google" id="ProtNLM"/>
    </source>
</evidence>
<protein>
    <recommendedName>
        <fullName evidence="4">BTB domain-containing protein</fullName>
    </recommendedName>
</protein>
<comment type="caution">
    <text evidence="2">The sequence shown here is derived from an EMBL/GenBank/DDBJ whole genome shotgun (WGS) entry which is preliminary data.</text>
</comment>